<feature type="compositionally biased region" description="Low complexity" evidence="2">
    <location>
        <begin position="412"/>
        <end position="431"/>
    </location>
</feature>
<evidence type="ECO:0000256" key="3">
    <source>
        <dbReference type="SAM" id="SignalP"/>
    </source>
</evidence>
<dbReference type="Gene3D" id="2.40.30.170">
    <property type="match status" value="1"/>
</dbReference>
<dbReference type="NCBIfam" id="TIGR01730">
    <property type="entry name" value="RND_mfp"/>
    <property type="match status" value="1"/>
</dbReference>
<dbReference type="EMBL" id="FNNA01000001">
    <property type="protein sequence ID" value="SDW26743.1"/>
    <property type="molecule type" value="Genomic_DNA"/>
</dbReference>
<dbReference type="AlphaFoldDB" id="A0A1H2S537"/>
<evidence type="ECO:0000313" key="5">
    <source>
        <dbReference type="EMBL" id="SDW26743.1"/>
    </source>
</evidence>
<dbReference type="STRING" id="1545044.SAMN05444276_101537"/>
<sequence length="437" mass="43667">MRLPPILTALMVAAAAMTGAVPARAADAPAAPQGAATAPTVTAAVAEMADVEARVPLSGTLVARQIVQVYPQVSGFEIVALGAEAGDRVEKGQELARLADATLSAQLAQAQAELQRAVAGVSQAQSQIASTEAAQRQAVAAGDRARSLRRSGSGTQAALDQAEAAEAAAQAAAASARDGLAVAEASRAQAQAALDLAQLNLDRTRIVAPVDGRVTARAAQLGGIASPAGEPMFTLIADGSVEFEGEVIEAALPELKIGQETQLNVAGVGPVGGEVRQLPAAVDPVTRLGLVRVALPDDDRLLTGLFASGDIVTLRRRSLTVPATAVLSDDRGDRVQVVAGGVVESRPVNAGLLWQGRREVLEGLSVGETVIARAGAFFATGDAVSLVETPAEAAPAAPAAPTPAPADPAAPAPAAAAQAVTPAVAAGTPPTSGEARP</sequence>
<dbReference type="Gene3D" id="1.10.287.470">
    <property type="entry name" value="Helix hairpin bin"/>
    <property type="match status" value="1"/>
</dbReference>
<keyword evidence="6" id="KW-1185">Reference proteome</keyword>
<dbReference type="Gene3D" id="2.40.50.100">
    <property type="match status" value="1"/>
</dbReference>
<proteinExistence type="inferred from homology"/>
<dbReference type="Pfam" id="PF25917">
    <property type="entry name" value="BSH_RND"/>
    <property type="match status" value="1"/>
</dbReference>
<accession>A0A1H2S537</accession>
<dbReference type="SUPFAM" id="SSF111369">
    <property type="entry name" value="HlyD-like secretion proteins"/>
    <property type="match status" value="1"/>
</dbReference>
<feature type="signal peptide" evidence="3">
    <location>
        <begin position="1"/>
        <end position="25"/>
    </location>
</feature>
<evidence type="ECO:0000313" key="6">
    <source>
        <dbReference type="Proteomes" id="UP000182944"/>
    </source>
</evidence>
<dbReference type="RefSeq" id="WP_074826038.1">
    <property type="nucleotide sequence ID" value="NZ_FNNA01000001.1"/>
</dbReference>
<protein>
    <submittedName>
        <fullName evidence="5">RND family efflux transporter, MFP subunit</fullName>
    </submittedName>
</protein>
<feature type="region of interest" description="Disordered" evidence="2">
    <location>
        <begin position="393"/>
        <end position="437"/>
    </location>
</feature>
<evidence type="ECO:0000256" key="1">
    <source>
        <dbReference type="ARBA" id="ARBA00009477"/>
    </source>
</evidence>
<comment type="similarity">
    <text evidence="1">Belongs to the membrane fusion protein (MFP) (TC 8.A.1) family.</text>
</comment>
<evidence type="ECO:0000256" key="2">
    <source>
        <dbReference type="SAM" id="MobiDB-lite"/>
    </source>
</evidence>
<feature type="chain" id="PRO_5010209029" evidence="3">
    <location>
        <begin position="26"/>
        <end position="437"/>
    </location>
</feature>
<gene>
    <name evidence="5" type="ORF">SAMN05444276_101537</name>
</gene>
<dbReference type="InterPro" id="IPR058625">
    <property type="entry name" value="MdtA-like_BSH"/>
</dbReference>
<name>A0A1H2S537_9RHOB</name>
<reference evidence="6" key="1">
    <citation type="submission" date="2016-10" db="EMBL/GenBank/DDBJ databases">
        <authorList>
            <person name="Varghese N."/>
            <person name="Submissions S."/>
        </authorList>
    </citation>
    <scope>NUCLEOTIDE SEQUENCE [LARGE SCALE GENOMIC DNA]</scope>
    <source>
        <strain evidence="6">DSM 29303</strain>
    </source>
</reference>
<feature type="compositionally biased region" description="Pro residues" evidence="2">
    <location>
        <begin position="398"/>
        <end position="411"/>
    </location>
</feature>
<feature type="domain" description="Multidrug resistance protein MdtA-like barrel-sandwich hybrid" evidence="4">
    <location>
        <begin position="66"/>
        <end position="226"/>
    </location>
</feature>
<dbReference type="PANTHER" id="PTHR30469:SF15">
    <property type="entry name" value="HLYD FAMILY OF SECRETION PROTEINS"/>
    <property type="match status" value="1"/>
</dbReference>
<dbReference type="GO" id="GO:0015562">
    <property type="term" value="F:efflux transmembrane transporter activity"/>
    <property type="evidence" value="ECO:0007669"/>
    <property type="project" value="TreeGrafter"/>
</dbReference>
<organism evidence="5 6">
    <name type="scientific">Paracoccus sanguinis</name>
    <dbReference type="NCBI Taxonomy" id="1545044"/>
    <lineage>
        <taxon>Bacteria</taxon>
        <taxon>Pseudomonadati</taxon>
        <taxon>Pseudomonadota</taxon>
        <taxon>Alphaproteobacteria</taxon>
        <taxon>Rhodobacterales</taxon>
        <taxon>Paracoccaceae</taxon>
        <taxon>Paracoccus</taxon>
    </lineage>
</organism>
<dbReference type="Proteomes" id="UP000182944">
    <property type="component" value="Unassembled WGS sequence"/>
</dbReference>
<dbReference type="PANTHER" id="PTHR30469">
    <property type="entry name" value="MULTIDRUG RESISTANCE PROTEIN MDTA"/>
    <property type="match status" value="1"/>
</dbReference>
<dbReference type="OrthoDB" id="7422354at2"/>
<dbReference type="GO" id="GO:1990281">
    <property type="term" value="C:efflux pump complex"/>
    <property type="evidence" value="ECO:0007669"/>
    <property type="project" value="TreeGrafter"/>
</dbReference>
<dbReference type="Gene3D" id="2.40.420.20">
    <property type="match status" value="1"/>
</dbReference>
<evidence type="ECO:0000259" key="4">
    <source>
        <dbReference type="Pfam" id="PF25917"/>
    </source>
</evidence>
<keyword evidence="3" id="KW-0732">Signal</keyword>
<dbReference type="InterPro" id="IPR006143">
    <property type="entry name" value="RND_pump_MFP"/>
</dbReference>